<keyword evidence="3 5" id="KW-1133">Transmembrane helix</keyword>
<dbReference type="GO" id="GO:0005886">
    <property type="term" value="C:plasma membrane"/>
    <property type="evidence" value="ECO:0007669"/>
    <property type="project" value="TreeGrafter"/>
</dbReference>
<gene>
    <name evidence="7" type="ORF">H2204_012583</name>
</gene>
<evidence type="ECO:0000313" key="8">
    <source>
        <dbReference type="Proteomes" id="UP001172681"/>
    </source>
</evidence>
<feature type="transmembrane region" description="Helical" evidence="5">
    <location>
        <begin position="236"/>
        <end position="258"/>
    </location>
</feature>
<keyword evidence="2 5" id="KW-0812">Transmembrane</keyword>
<dbReference type="PANTHER" id="PTHR23502:SF22">
    <property type="entry name" value="MAJOR FACILITATOR SUPERFAMILY (MFS) PROFILE DOMAIN-CONTAINING PROTEIN"/>
    <property type="match status" value="1"/>
</dbReference>
<dbReference type="SUPFAM" id="SSF103473">
    <property type="entry name" value="MFS general substrate transporter"/>
    <property type="match status" value="1"/>
</dbReference>
<dbReference type="AlphaFoldDB" id="A0AA39CS81"/>
<sequence length="559" mass="61344">MAHQAPTPLQKNFADMDVENDGTRHVEERIEIVEDQDQIKDGVVLLMAETRKADGEAGVNANIKFANDGKVSAAAATATTTNTNLQTILVPQPSGNPEDPLNWSSFKKHSILLMVSFGAFCGDFGAAGGIPAIGLMSAEWNISILLANSPNNISALMCGVSGVLFMPLLNSWGRIPVLFWTTLIGAGFTLAVCLTHDFNAFFAMRTLQGLFQSAGQTIGLAFVEDMFFYHQHARKIGIWYSIFITSPFLSPLLGNFIVAKTGTWRPIFWCNFAVAATLTLVIFFFGDETYYRRSIPVEQQRKRPSSQRLLRVLGVWQLRERRGNFPTVMHTYMRLLEVFCKPVIPPTMLAYSIVFMWFIGITTSSSILLSTPESLGGYGLSTLSLGYCFFTPIVAVCLGELIGHFFNDAMANHYTKTHRGRFMPEVRLRSTYIGAILMVPGLVVIGQALAHHLTIGAIIMGWGMYTTGIMITSVATVAWALSCHPSASGEVSALINFGRVACGFSVSYFQQQWGTTEGFDVSFGIQAATTVVAFLIFGFLQVFGPRLRAWAGPVSHIIV</sequence>
<dbReference type="Gene3D" id="1.20.1250.20">
    <property type="entry name" value="MFS general substrate transporter like domains"/>
    <property type="match status" value="1"/>
</dbReference>
<comment type="subcellular location">
    <subcellularLocation>
        <location evidence="1">Membrane</location>
        <topology evidence="1">Multi-pass membrane protein</topology>
    </subcellularLocation>
</comment>
<dbReference type="GO" id="GO:0022857">
    <property type="term" value="F:transmembrane transporter activity"/>
    <property type="evidence" value="ECO:0007669"/>
    <property type="project" value="InterPro"/>
</dbReference>
<feature type="transmembrane region" description="Helical" evidence="5">
    <location>
        <begin position="523"/>
        <end position="543"/>
    </location>
</feature>
<feature type="transmembrane region" description="Helical" evidence="5">
    <location>
        <begin position="349"/>
        <end position="369"/>
    </location>
</feature>
<dbReference type="PANTHER" id="PTHR23502">
    <property type="entry name" value="MAJOR FACILITATOR SUPERFAMILY"/>
    <property type="match status" value="1"/>
</dbReference>
<accession>A0AA39CS81</accession>
<protein>
    <recommendedName>
        <fullName evidence="6">Major facilitator superfamily (MFS) profile domain-containing protein</fullName>
    </recommendedName>
</protein>
<feature type="transmembrane region" description="Helical" evidence="5">
    <location>
        <begin position="111"/>
        <end position="133"/>
    </location>
</feature>
<feature type="transmembrane region" description="Helical" evidence="5">
    <location>
        <begin position="264"/>
        <end position="285"/>
    </location>
</feature>
<keyword evidence="4 5" id="KW-0472">Membrane</keyword>
<evidence type="ECO:0000256" key="4">
    <source>
        <dbReference type="ARBA" id="ARBA00023136"/>
    </source>
</evidence>
<evidence type="ECO:0000256" key="1">
    <source>
        <dbReference type="ARBA" id="ARBA00004141"/>
    </source>
</evidence>
<feature type="domain" description="Major facilitator superfamily (MFS) profile" evidence="6">
    <location>
        <begin position="111"/>
        <end position="545"/>
    </location>
</feature>
<evidence type="ECO:0000256" key="3">
    <source>
        <dbReference type="ARBA" id="ARBA00022989"/>
    </source>
</evidence>
<feature type="transmembrane region" description="Helical" evidence="5">
    <location>
        <begin position="462"/>
        <end position="481"/>
    </location>
</feature>
<evidence type="ECO:0000256" key="2">
    <source>
        <dbReference type="ARBA" id="ARBA00022692"/>
    </source>
</evidence>
<dbReference type="Pfam" id="PF07690">
    <property type="entry name" value="MFS_1"/>
    <property type="match status" value="1"/>
</dbReference>
<dbReference type="InterPro" id="IPR020846">
    <property type="entry name" value="MFS_dom"/>
</dbReference>
<dbReference type="Proteomes" id="UP001172681">
    <property type="component" value="Unassembled WGS sequence"/>
</dbReference>
<keyword evidence="8" id="KW-1185">Reference proteome</keyword>
<organism evidence="7 8">
    <name type="scientific">Knufia peltigerae</name>
    <dbReference type="NCBI Taxonomy" id="1002370"/>
    <lineage>
        <taxon>Eukaryota</taxon>
        <taxon>Fungi</taxon>
        <taxon>Dikarya</taxon>
        <taxon>Ascomycota</taxon>
        <taxon>Pezizomycotina</taxon>
        <taxon>Eurotiomycetes</taxon>
        <taxon>Chaetothyriomycetidae</taxon>
        <taxon>Chaetothyriales</taxon>
        <taxon>Trichomeriaceae</taxon>
        <taxon>Knufia</taxon>
    </lineage>
</organism>
<feature type="transmembrane region" description="Helical" evidence="5">
    <location>
        <begin position="431"/>
        <end position="450"/>
    </location>
</feature>
<dbReference type="PROSITE" id="PS50850">
    <property type="entry name" value="MFS"/>
    <property type="match status" value="1"/>
</dbReference>
<proteinExistence type="predicted"/>
<name>A0AA39CS81_9EURO</name>
<dbReference type="InterPro" id="IPR011701">
    <property type="entry name" value="MFS"/>
</dbReference>
<comment type="caution">
    <text evidence="7">The sequence shown here is derived from an EMBL/GenBank/DDBJ whole genome shotgun (WGS) entry which is preliminary data.</text>
</comment>
<evidence type="ECO:0000259" key="6">
    <source>
        <dbReference type="PROSITE" id="PS50850"/>
    </source>
</evidence>
<dbReference type="InterPro" id="IPR036259">
    <property type="entry name" value="MFS_trans_sf"/>
</dbReference>
<feature type="transmembrane region" description="Helical" evidence="5">
    <location>
        <begin position="389"/>
        <end position="410"/>
    </location>
</feature>
<feature type="transmembrane region" description="Helical" evidence="5">
    <location>
        <begin position="177"/>
        <end position="198"/>
    </location>
</feature>
<evidence type="ECO:0000256" key="5">
    <source>
        <dbReference type="SAM" id="Phobius"/>
    </source>
</evidence>
<dbReference type="EMBL" id="JAPDRN010000130">
    <property type="protein sequence ID" value="KAJ9619715.1"/>
    <property type="molecule type" value="Genomic_DNA"/>
</dbReference>
<reference evidence="7" key="1">
    <citation type="submission" date="2022-10" db="EMBL/GenBank/DDBJ databases">
        <title>Culturing micro-colonial fungi from biological soil crusts in the Mojave desert and describing Neophaeococcomyces mojavensis, and introducing the new genera and species Taxawa tesnikishii.</title>
        <authorList>
            <person name="Kurbessoian T."/>
            <person name="Stajich J.E."/>
        </authorList>
    </citation>
    <scope>NUCLEOTIDE SEQUENCE</scope>
    <source>
        <strain evidence="7">TK_35</strain>
    </source>
</reference>
<evidence type="ECO:0000313" key="7">
    <source>
        <dbReference type="EMBL" id="KAJ9619715.1"/>
    </source>
</evidence>